<dbReference type="Gene3D" id="3.40.630.30">
    <property type="match status" value="1"/>
</dbReference>
<organism evidence="4 5">
    <name type="scientific">Enterovirga rhinocerotis</name>
    <dbReference type="NCBI Taxonomy" id="1339210"/>
    <lineage>
        <taxon>Bacteria</taxon>
        <taxon>Pseudomonadati</taxon>
        <taxon>Pseudomonadota</taxon>
        <taxon>Alphaproteobacteria</taxon>
        <taxon>Hyphomicrobiales</taxon>
        <taxon>Methylobacteriaceae</taxon>
        <taxon>Enterovirga</taxon>
    </lineage>
</organism>
<evidence type="ECO:0000256" key="1">
    <source>
        <dbReference type="ARBA" id="ARBA00022679"/>
    </source>
</evidence>
<feature type="domain" description="N-acetyltransferase" evidence="3">
    <location>
        <begin position="7"/>
        <end position="157"/>
    </location>
</feature>
<dbReference type="Proteomes" id="UP000295122">
    <property type="component" value="Unassembled WGS sequence"/>
</dbReference>
<dbReference type="AlphaFoldDB" id="A0A4V3DXB9"/>
<accession>A0A4V3DXB9</accession>
<gene>
    <name evidence="4" type="ORF">EV668_3945</name>
</gene>
<keyword evidence="1 4" id="KW-0808">Transferase</keyword>
<dbReference type="InterPro" id="IPR000182">
    <property type="entry name" value="GNAT_dom"/>
</dbReference>
<dbReference type="EMBL" id="SNZR01000015">
    <property type="protein sequence ID" value="TDR88079.1"/>
    <property type="molecule type" value="Genomic_DNA"/>
</dbReference>
<dbReference type="PANTHER" id="PTHR43877">
    <property type="entry name" value="AMINOALKYLPHOSPHONATE N-ACETYLTRANSFERASE-RELATED-RELATED"/>
    <property type="match status" value="1"/>
</dbReference>
<reference evidence="4 5" key="1">
    <citation type="submission" date="2019-03" db="EMBL/GenBank/DDBJ databases">
        <title>Genomic Encyclopedia of Type Strains, Phase IV (KMG-IV): sequencing the most valuable type-strain genomes for metagenomic binning, comparative biology and taxonomic classification.</title>
        <authorList>
            <person name="Goeker M."/>
        </authorList>
    </citation>
    <scope>NUCLEOTIDE SEQUENCE [LARGE SCALE GENOMIC DNA]</scope>
    <source>
        <strain evidence="4 5">DSM 25903</strain>
    </source>
</reference>
<evidence type="ECO:0000313" key="5">
    <source>
        <dbReference type="Proteomes" id="UP000295122"/>
    </source>
</evidence>
<evidence type="ECO:0000259" key="3">
    <source>
        <dbReference type="PROSITE" id="PS51186"/>
    </source>
</evidence>
<dbReference type="InterPro" id="IPR016181">
    <property type="entry name" value="Acyl_CoA_acyltransferase"/>
</dbReference>
<dbReference type="Pfam" id="PF00583">
    <property type="entry name" value="Acetyltransf_1"/>
    <property type="match status" value="1"/>
</dbReference>
<dbReference type="SUPFAM" id="SSF55729">
    <property type="entry name" value="Acyl-CoA N-acyltransferases (Nat)"/>
    <property type="match status" value="1"/>
</dbReference>
<keyword evidence="5" id="KW-1185">Reference proteome</keyword>
<dbReference type="OrthoDB" id="9809751at2"/>
<sequence>MPKTLDPPLRIAPLDDRPQFRKTVADRIWRAWWQDQGVPLAEIDGRVGESLGRETIPTTLVATIGERFAGTVSLIDSDMDERPDYRPWIAALWVDPAHRGSGTGTLLLAAAAAKAFEAGFDRVYLCAKSSKAAFYVSRRWLPIEEDVAGLTIFALAR</sequence>
<dbReference type="CDD" id="cd04301">
    <property type="entry name" value="NAT_SF"/>
    <property type="match status" value="1"/>
</dbReference>
<dbReference type="PANTHER" id="PTHR43877:SF2">
    <property type="entry name" value="AMINOALKYLPHOSPHONATE N-ACETYLTRANSFERASE-RELATED"/>
    <property type="match status" value="1"/>
</dbReference>
<evidence type="ECO:0000313" key="4">
    <source>
        <dbReference type="EMBL" id="TDR88079.1"/>
    </source>
</evidence>
<dbReference type="RefSeq" id="WP_133773270.1">
    <property type="nucleotide sequence ID" value="NZ_SNZR01000015.1"/>
</dbReference>
<dbReference type="InterPro" id="IPR050832">
    <property type="entry name" value="Bact_Acetyltransf"/>
</dbReference>
<keyword evidence="2" id="KW-0012">Acyltransferase</keyword>
<comment type="caution">
    <text evidence="4">The sequence shown here is derived from an EMBL/GenBank/DDBJ whole genome shotgun (WGS) entry which is preliminary data.</text>
</comment>
<name>A0A4V3DXB9_9HYPH</name>
<proteinExistence type="predicted"/>
<dbReference type="PROSITE" id="PS51186">
    <property type="entry name" value="GNAT"/>
    <property type="match status" value="1"/>
</dbReference>
<protein>
    <submittedName>
        <fullName evidence="4">Acetyltransferase (GNAT) family protein</fullName>
    </submittedName>
</protein>
<dbReference type="GO" id="GO:0016747">
    <property type="term" value="F:acyltransferase activity, transferring groups other than amino-acyl groups"/>
    <property type="evidence" value="ECO:0007669"/>
    <property type="project" value="InterPro"/>
</dbReference>
<evidence type="ECO:0000256" key="2">
    <source>
        <dbReference type="ARBA" id="ARBA00023315"/>
    </source>
</evidence>